<dbReference type="AlphaFoldDB" id="A0A220SV17"/>
<organism evidence="1">
    <name type="scientific">Aliarcobacter butzleri</name>
    <dbReference type="NCBI Taxonomy" id="28197"/>
    <lineage>
        <taxon>Bacteria</taxon>
        <taxon>Pseudomonadati</taxon>
        <taxon>Campylobacterota</taxon>
        <taxon>Epsilonproteobacteria</taxon>
        <taxon>Campylobacterales</taxon>
        <taxon>Arcobacteraceae</taxon>
        <taxon>Aliarcobacter</taxon>
    </lineage>
</organism>
<protein>
    <submittedName>
        <fullName evidence="1">Uncharacterized protein</fullName>
    </submittedName>
</protein>
<geneLocation type="plasmid" evidence="1">
    <name>pABRW13</name>
</geneLocation>
<name>A0A220SV17_9BACT</name>
<keyword evidence="1" id="KW-0614">Plasmid</keyword>
<sequence length="42" mass="4839">MLVVFYSAHKGHHKKVKGKKCEKVLSRFKLQTQIQADITVVN</sequence>
<reference evidence="1" key="1">
    <citation type="submission" date="2017-05" db="EMBL/GenBank/DDBJ databases">
        <title>Plasmid characterization from food and waterborne Arcobacter butzleri.</title>
        <authorList>
            <person name="Girbau C."/>
            <person name="Alonso R."/>
            <person name="Fernandez-Astorga A."/>
        </authorList>
    </citation>
    <scope>NUCLEOTIDE SEQUENCE</scope>
    <source>
        <strain evidence="1">RW-13</strain>
        <plasmid evidence="1">pABRW13</plasmid>
    </source>
</reference>
<accession>A0A220SV17</accession>
<evidence type="ECO:0000313" key="1">
    <source>
        <dbReference type="EMBL" id="ASK37527.1"/>
    </source>
</evidence>
<dbReference type="EMBL" id="MF136769">
    <property type="protein sequence ID" value="ASK37527.1"/>
    <property type="molecule type" value="Genomic_DNA"/>
</dbReference>
<proteinExistence type="predicted"/>